<dbReference type="AlphaFoldDB" id="W6QFQ5"/>
<evidence type="ECO:0000256" key="1">
    <source>
        <dbReference type="ARBA" id="ARBA00035112"/>
    </source>
</evidence>
<sequence>MADRFKEKARTFENHQFAIKTSYFGFEATDQLEDIWNELLPEHPITIPSSRVESLGHGNSADDPDWIRDPHDTSNLLALPEYAVQLGCLNFLRQVGYRSDRDFTYLKSFQGDDSLVWARAYQCIERLRHAIMNFD</sequence>
<dbReference type="EMBL" id="HG792018">
    <property type="protein sequence ID" value="CDM35653.1"/>
    <property type="molecule type" value="Genomic_DNA"/>
</dbReference>
<dbReference type="STRING" id="1365484.W6QFQ5"/>
<dbReference type="Pfam" id="PF11807">
    <property type="entry name" value="UstYa"/>
    <property type="match status" value="1"/>
</dbReference>
<evidence type="ECO:0000313" key="3">
    <source>
        <dbReference type="Proteomes" id="UP000030686"/>
    </source>
</evidence>
<reference evidence="2" key="1">
    <citation type="journal article" date="2014" name="Nat. Commun.">
        <title>Multiple recent horizontal transfers of a large genomic region in cheese making fungi.</title>
        <authorList>
            <person name="Cheeseman K."/>
            <person name="Ropars J."/>
            <person name="Renault P."/>
            <person name="Dupont J."/>
            <person name="Gouzy J."/>
            <person name="Branca A."/>
            <person name="Abraham A.L."/>
            <person name="Ceppi M."/>
            <person name="Conseiller E."/>
            <person name="Debuchy R."/>
            <person name="Malagnac F."/>
            <person name="Goarin A."/>
            <person name="Silar P."/>
            <person name="Lacoste S."/>
            <person name="Sallet E."/>
            <person name="Bensimon A."/>
            <person name="Giraud T."/>
            <person name="Brygoo Y."/>
        </authorList>
    </citation>
    <scope>NUCLEOTIDE SEQUENCE [LARGE SCALE GENOMIC DNA]</scope>
    <source>
        <strain evidence="2">FM164</strain>
    </source>
</reference>
<accession>W6QFQ5</accession>
<proteinExistence type="inferred from homology"/>
<dbReference type="OrthoDB" id="3687641at2759"/>
<keyword evidence="3" id="KW-1185">Reference proteome</keyword>
<gene>
    <name evidence="2" type="ORF">PROQFM164_S04g000534</name>
</gene>
<name>W6QFQ5_PENRF</name>
<evidence type="ECO:0000313" key="2">
    <source>
        <dbReference type="EMBL" id="CDM35653.1"/>
    </source>
</evidence>
<dbReference type="Proteomes" id="UP000030686">
    <property type="component" value="Unassembled WGS sequence"/>
</dbReference>
<comment type="similarity">
    <text evidence="1">Belongs to the ustYa family.</text>
</comment>
<organism evidence="2 3">
    <name type="scientific">Penicillium roqueforti (strain FM164)</name>
    <dbReference type="NCBI Taxonomy" id="1365484"/>
    <lineage>
        <taxon>Eukaryota</taxon>
        <taxon>Fungi</taxon>
        <taxon>Dikarya</taxon>
        <taxon>Ascomycota</taxon>
        <taxon>Pezizomycotina</taxon>
        <taxon>Eurotiomycetes</taxon>
        <taxon>Eurotiomycetidae</taxon>
        <taxon>Eurotiales</taxon>
        <taxon>Aspergillaceae</taxon>
        <taxon>Penicillium</taxon>
    </lineage>
</organism>
<dbReference type="InterPro" id="IPR021765">
    <property type="entry name" value="UstYa-like"/>
</dbReference>
<dbReference type="GO" id="GO:0043386">
    <property type="term" value="P:mycotoxin biosynthetic process"/>
    <property type="evidence" value="ECO:0007669"/>
    <property type="project" value="InterPro"/>
</dbReference>
<protein>
    <submittedName>
        <fullName evidence="2">Uncharacterized protein</fullName>
    </submittedName>
</protein>